<organism evidence="2 3">
    <name type="scientific">Pisum sativum</name>
    <name type="common">Garden pea</name>
    <name type="synonym">Lathyrus oleraceus</name>
    <dbReference type="NCBI Taxonomy" id="3888"/>
    <lineage>
        <taxon>Eukaryota</taxon>
        <taxon>Viridiplantae</taxon>
        <taxon>Streptophyta</taxon>
        <taxon>Embryophyta</taxon>
        <taxon>Tracheophyta</taxon>
        <taxon>Spermatophyta</taxon>
        <taxon>Magnoliopsida</taxon>
        <taxon>eudicotyledons</taxon>
        <taxon>Gunneridae</taxon>
        <taxon>Pentapetalae</taxon>
        <taxon>rosids</taxon>
        <taxon>fabids</taxon>
        <taxon>Fabales</taxon>
        <taxon>Fabaceae</taxon>
        <taxon>Papilionoideae</taxon>
        <taxon>50 kb inversion clade</taxon>
        <taxon>NPAAA clade</taxon>
        <taxon>Hologalegina</taxon>
        <taxon>IRL clade</taxon>
        <taxon>Fabeae</taxon>
        <taxon>Lathyrus</taxon>
    </lineage>
</organism>
<dbReference type="GO" id="GO:0016020">
    <property type="term" value="C:membrane"/>
    <property type="evidence" value="ECO:0007669"/>
    <property type="project" value="UniProtKB-ARBA"/>
</dbReference>
<dbReference type="SMART" id="SM00698">
    <property type="entry name" value="MORN"/>
    <property type="match status" value="7"/>
</dbReference>
<dbReference type="SUPFAM" id="SSF82185">
    <property type="entry name" value="Histone H3 K4-specific methyltransferase SET7/9 N-terminal domain"/>
    <property type="match status" value="3"/>
</dbReference>
<dbReference type="InterPro" id="IPR003409">
    <property type="entry name" value="MORN"/>
</dbReference>
<dbReference type="Proteomes" id="UP001058974">
    <property type="component" value="Chromosome 7"/>
</dbReference>
<proteinExistence type="predicted"/>
<dbReference type="AlphaFoldDB" id="A0A9D4ZVF2"/>
<keyword evidence="1" id="KW-0677">Repeat</keyword>
<reference evidence="2 3" key="1">
    <citation type="journal article" date="2022" name="Nat. Genet.">
        <title>Improved pea reference genome and pan-genome highlight genomic features and evolutionary characteristics.</title>
        <authorList>
            <person name="Yang T."/>
            <person name="Liu R."/>
            <person name="Luo Y."/>
            <person name="Hu S."/>
            <person name="Wang D."/>
            <person name="Wang C."/>
            <person name="Pandey M.K."/>
            <person name="Ge S."/>
            <person name="Xu Q."/>
            <person name="Li N."/>
            <person name="Li G."/>
            <person name="Huang Y."/>
            <person name="Saxena R.K."/>
            <person name="Ji Y."/>
            <person name="Li M."/>
            <person name="Yan X."/>
            <person name="He Y."/>
            <person name="Liu Y."/>
            <person name="Wang X."/>
            <person name="Xiang C."/>
            <person name="Varshney R.K."/>
            <person name="Ding H."/>
            <person name="Gao S."/>
            <person name="Zong X."/>
        </authorList>
    </citation>
    <scope>NUCLEOTIDE SEQUENCE [LARGE SCALE GENOMIC DNA]</scope>
    <source>
        <strain evidence="2 3">cv. Zhongwan 6</strain>
    </source>
</reference>
<dbReference type="Pfam" id="PF02493">
    <property type="entry name" value="MORN"/>
    <property type="match status" value="7"/>
</dbReference>
<comment type="caution">
    <text evidence="2">The sequence shown here is derived from an EMBL/GenBank/DDBJ whole genome shotgun (WGS) entry which is preliminary data.</text>
</comment>
<sequence length="375" mass="42942">MEDNESVKEKSIVKFKKQLLRGNGMHKWRDGTIYKGNFLYGKITGKGVMLWPPEATRDDKFFASCSHGNYRILMKDKDDSVDKFVSKIFKDSKDFTWSGGVIYEGDWLDGKMTGKGVMIWPSGTKYEGEFFENYRHGHGTLTKPTFNVYACGCKIVSSMSDIYEGSWKEGLREGTGTCTWRNGSTYTGNWRKGKFDGSGIMMWSNGDIFDGGWLNGVMHGQGVYRFANGRIYVGTWSKGIKDGKGTFYYPHDSKKPSLLKKLCAILNYKNPKSKINPSFSEKASLDDTSKNSHDICRFSIGCKVYEREYKNGVLIKEKVWIINEKILSVQKNHIIKKTKRSDNLRDKQAKKSFSKNIFQDLQSYYLKVILQLCSR</sequence>
<keyword evidence="3" id="KW-1185">Reference proteome</keyword>
<evidence type="ECO:0000313" key="2">
    <source>
        <dbReference type="EMBL" id="KAI5385194.1"/>
    </source>
</evidence>
<evidence type="ECO:0000256" key="1">
    <source>
        <dbReference type="ARBA" id="ARBA00022737"/>
    </source>
</evidence>
<gene>
    <name evidence="2" type="ORF">KIW84_071978</name>
</gene>
<dbReference type="Gramene" id="Psat7g078200.1">
    <property type="protein sequence ID" value="Psat7g078200.1.cds"/>
    <property type="gene ID" value="Psat7g078200"/>
</dbReference>
<dbReference type="Gene3D" id="2.20.110.10">
    <property type="entry name" value="Histone H3 K4-specific methyltransferase SET7/9 N-terminal domain"/>
    <property type="match status" value="3"/>
</dbReference>
<evidence type="ECO:0008006" key="4">
    <source>
        <dbReference type="Google" id="ProtNLM"/>
    </source>
</evidence>
<dbReference type="Gramene" id="Psat07G0197800-T1">
    <property type="protein sequence ID" value="KAI5385194.1"/>
    <property type="gene ID" value="KIW84_071978"/>
</dbReference>
<dbReference type="EMBL" id="JAMSHJ010000007">
    <property type="protein sequence ID" value="KAI5385194.1"/>
    <property type="molecule type" value="Genomic_DNA"/>
</dbReference>
<accession>A0A9D4ZVF2</accession>
<evidence type="ECO:0000313" key="3">
    <source>
        <dbReference type="Proteomes" id="UP001058974"/>
    </source>
</evidence>
<name>A0A9D4ZVF2_PEA</name>
<dbReference type="PANTHER" id="PTHR43215:SF14">
    <property type="entry name" value="RADIAL SPOKE HEAD 1 HOMOLOG"/>
    <property type="match status" value="1"/>
</dbReference>
<dbReference type="PANTHER" id="PTHR43215">
    <property type="entry name" value="RADIAL SPOKE HEAD 1 HOMOLOG"/>
    <property type="match status" value="1"/>
</dbReference>
<protein>
    <recommendedName>
        <fullName evidence="4">1-phosphatidylinositol-4-phosphate 5-kinase</fullName>
    </recommendedName>
</protein>